<dbReference type="AlphaFoldDB" id="F2R3D0"/>
<accession>F2R3D0</accession>
<evidence type="ECO:0000313" key="3">
    <source>
        <dbReference type="Proteomes" id="UP000006854"/>
    </source>
</evidence>
<protein>
    <submittedName>
        <fullName evidence="2">Uncharacterized protein</fullName>
    </submittedName>
</protein>
<dbReference type="EMBL" id="FR845719">
    <property type="protein sequence ID" value="CCA55772.1"/>
    <property type="molecule type" value="Genomic_DNA"/>
</dbReference>
<gene>
    <name evidence="2" type="ordered locus">SVEN_2486</name>
</gene>
<sequence length="132" mass="14362">MSCGGQETRWARPACRSSTSGAQVLRRYIETPSGRLDENKHCKGDPCPHSPAVARGRRATSPVRAETLFHLAFSGIAASPPSARGQHPSPDRNPMRYMCYLFLIMGRRIRIVKSLGSLGLRESAPLDASSVA</sequence>
<keyword evidence="3" id="KW-1185">Reference proteome</keyword>
<organism evidence="2 3">
    <name type="scientific">Streptomyces venezuelae (strain ATCC 10712 / CBS 650.69 / DSM 40230 / JCM 4526 / NBRC 13096 / PD 04745)</name>
    <dbReference type="NCBI Taxonomy" id="953739"/>
    <lineage>
        <taxon>Bacteria</taxon>
        <taxon>Bacillati</taxon>
        <taxon>Actinomycetota</taxon>
        <taxon>Actinomycetes</taxon>
        <taxon>Kitasatosporales</taxon>
        <taxon>Streptomycetaceae</taxon>
        <taxon>Streptomyces</taxon>
    </lineage>
</organism>
<dbReference type="KEGG" id="sve:SVEN_2486"/>
<proteinExistence type="predicted"/>
<name>F2R3D0_STRVP</name>
<feature type="region of interest" description="Disordered" evidence="1">
    <location>
        <begin position="35"/>
        <end position="59"/>
    </location>
</feature>
<evidence type="ECO:0000256" key="1">
    <source>
        <dbReference type="SAM" id="MobiDB-lite"/>
    </source>
</evidence>
<dbReference type="STRING" id="953739.SVEN_2486"/>
<dbReference type="Proteomes" id="UP000006854">
    <property type="component" value="Chromosome"/>
</dbReference>
<reference evidence="2 3" key="1">
    <citation type="journal article" date="2011" name="BMC Genomics">
        <title>Genome-wide analysis of the role of GlnR in Streptomyces venezuelae provides new insights into global nitrogen regulation in actinomycetes.</title>
        <authorList>
            <person name="Pullan S.T."/>
            <person name="Bibb M.J."/>
            <person name="Merrick M."/>
        </authorList>
    </citation>
    <scope>NUCLEOTIDE SEQUENCE [LARGE SCALE GENOMIC DNA]</scope>
    <source>
        <strain evidence="3">ATCC 10712 / CBS 650.69 / DSM 40230 / JCM 4526 / NBRC 13096 / PD 04745</strain>
    </source>
</reference>
<feature type="compositionally biased region" description="Basic and acidic residues" evidence="1">
    <location>
        <begin position="35"/>
        <end position="46"/>
    </location>
</feature>
<dbReference type="HOGENOM" id="CLU_1915994_0_0_11"/>
<evidence type="ECO:0000313" key="2">
    <source>
        <dbReference type="EMBL" id="CCA55772.1"/>
    </source>
</evidence>